<feature type="compositionally biased region" description="Basic and acidic residues" evidence="1">
    <location>
        <begin position="217"/>
        <end position="245"/>
    </location>
</feature>
<feature type="compositionally biased region" description="Basic and acidic residues" evidence="1">
    <location>
        <begin position="314"/>
        <end position="331"/>
    </location>
</feature>
<feature type="compositionally biased region" description="Polar residues" evidence="1">
    <location>
        <begin position="64"/>
        <end position="78"/>
    </location>
</feature>
<protein>
    <submittedName>
        <fullName evidence="2">Uncharacterized protein</fullName>
    </submittedName>
</protein>
<dbReference type="RefSeq" id="XP_005714091.1">
    <property type="nucleotide sequence ID" value="XM_005714034.1"/>
</dbReference>
<proteinExistence type="predicted"/>
<dbReference type="EMBL" id="HG001683">
    <property type="protein sequence ID" value="CDF34272.1"/>
    <property type="molecule type" value="Genomic_DNA"/>
</dbReference>
<evidence type="ECO:0000313" key="2">
    <source>
        <dbReference type="EMBL" id="CDF34272.1"/>
    </source>
</evidence>
<feature type="compositionally biased region" description="Polar residues" evidence="1">
    <location>
        <begin position="154"/>
        <end position="165"/>
    </location>
</feature>
<sequence>MQQLHSRTHDGLEVRLLCKSIDPKNMTVMYSTKFEVQKSSIPCVASGTYGRPVKFPEWQNNYRLPNKKMTPQQESLSIPPQYGKERARMSIDERLGQERSVRPRDAYCNTQKDLGVLLERGRRERRSRSPPSRETMPPDPSSGGRQLPNHRRQGNFTSQANCSSRTELKDFLRKPARILAPKKGPIEPPRPATKLSRSASPGDAPAAAGIKPPRSASSREKEVDATAAEEYRDRSQTPDSQERQGSKSLPLQQQLSRACSRSSQELSVKSNVGLVNQPETAMDCEKPFADDGEDLKKDQTGQGELRLGGEEADIEKCRDVRSAADVSRKTGTEALPSPAEIDPSLEKLSLVCRPGEKSSSKLPKEALTLTASDETDNTAAKVISFETNDVSGVAAPSATRDSAPKATITGSAPAATMTEIAPTATITENVESDVIPDTSSSLAQCSVNVRLRLRSAHVSNKDPAPSFKRDPAPTCLVPARRIVFTSSKKTTTAPSPIPPPTTEMPLGMSKASLTGDSDNDESADDNIPLARLRRMALKNRNRSRTAPGKNNCNATSINMLASTFQRTKSTKGLRQSPRLGPSSNSAGSECTRLAADGANAGQHTLEYKPASTVQNRGDTAPTVGTFSPISAGPGGACHPNMNFEGQRARMFDDVGLLPSVGRREPPKGASPPSPTTQYQFRAREAPGQLVSNPEMGTSNIAEGVGEQLVLVGRSLLSATSDVPGMVVSRYASVEEECLDAGIAGARETLRGASIRDEAECPPMKRLQEPPVPRASLNPEMSHPQSTLQQTDFGCNSLKIEEETVDSAKESENKPVLEREGARIAFQKASDRATPSGVRCITATRAFQVMVDLMKTEAGCKGNPSERTIALSLYGKTGQKKICTEDMFLQSFSELLEFAKAHRRQSLENLFNRSLPEGAHTLLIFHAIDLLKRGSGEEGIGRFSWSDEEMEYMLETEGSGMVIDKDSFIRAAERMMLDRREKLRPNF</sequence>
<dbReference type="KEGG" id="ccp:CHC_T00002960001"/>
<name>R7Q6V7_CHOCR</name>
<accession>R7Q6V7</accession>
<evidence type="ECO:0000313" key="3">
    <source>
        <dbReference type="Proteomes" id="UP000012073"/>
    </source>
</evidence>
<feature type="region of interest" description="Disordered" evidence="1">
    <location>
        <begin position="64"/>
        <end position="341"/>
    </location>
</feature>
<dbReference type="GeneID" id="17321819"/>
<feature type="compositionally biased region" description="Polar residues" evidence="1">
    <location>
        <begin position="246"/>
        <end position="279"/>
    </location>
</feature>
<keyword evidence="3" id="KW-1185">Reference proteome</keyword>
<feature type="compositionally biased region" description="Low complexity" evidence="1">
    <location>
        <begin position="198"/>
        <end position="209"/>
    </location>
</feature>
<organism evidence="2 3">
    <name type="scientific">Chondrus crispus</name>
    <name type="common">Carrageen Irish moss</name>
    <name type="synonym">Polymorpha crispa</name>
    <dbReference type="NCBI Taxonomy" id="2769"/>
    <lineage>
        <taxon>Eukaryota</taxon>
        <taxon>Rhodophyta</taxon>
        <taxon>Florideophyceae</taxon>
        <taxon>Rhodymeniophycidae</taxon>
        <taxon>Gigartinales</taxon>
        <taxon>Gigartinaceae</taxon>
        <taxon>Chondrus</taxon>
    </lineage>
</organism>
<dbReference type="Gramene" id="CDF34272">
    <property type="protein sequence ID" value="CDF34272"/>
    <property type="gene ID" value="CHC_T00002960001"/>
</dbReference>
<feature type="compositionally biased region" description="Basic and acidic residues" evidence="1">
    <location>
        <begin position="283"/>
        <end position="299"/>
    </location>
</feature>
<dbReference type="Proteomes" id="UP000012073">
    <property type="component" value="Unassembled WGS sequence"/>
</dbReference>
<gene>
    <name evidence="2" type="ORF">CHC_T00002960001</name>
</gene>
<feature type="region of interest" description="Disordered" evidence="1">
    <location>
        <begin position="486"/>
        <end position="524"/>
    </location>
</feature>
<reference evidence="3" key="1">
    <citation type="journal article" date="2013" name="Proc. Natl. Acad. Sci. U.S.A.">
        <title>Genome structure and metabolic features in the red seaweed Chondrus crispus shed light on evolution of the Archaeplastida.</title>
        <authorList>
            <person name="Collen J."/>
            <person name="Porcel B."/>
            <person name="Carre W."/>
            <person name="Ball S.G."/>
            <person name="Chaparro C."/>
            <person name="Tonon T."/>
            <person name="Barbeyron T."/>
            <person name="Michel G."/>
            <person name="Noel B."/>
            <person name="Valentin K."/>
            <person name="Elias M."/>
            <person name="Artiguenave F."/>
            <person name="Arun A."/>
            <person name="Aury J.M."/>
            <person name="Barbosa-Neto J.F."/>
            <person name="Bothwell J.H."/>
            <person name="Bouget F.Y."/>
            <person name="Brillet L."/>
            <person name="Cabello-Hurtado F."/>
            <person name="Capella-Gutierrez S."/>
            <person name="Charrier B."/>
            <person name="Cladiere L."/>
            <person name="Cock J.M."/>
            <person name="Coelho S.M."/>
            <person name="Colleoni C."/>
            <person name="Czjzek M."/>
            <person name="Da Silva C."/>
            <person name="Delage L."/>
            <person name="Denoeud F."/>
            <person name="Deschamps P."/>
            <person name="Dittami S.M."/>
            <person name="Gabaldon T."/>
            <person name="Gachon C.M."/>
            <person name="Groisillier A."/>
            <person name="Herve C."/>
            <person name="Jabbari K."/>
            <person name="Katinka M."/>
            <person name="Kloareg B."/>
            <person name="Kowalczyk N."/>
            <person name="Labadie K."/>
            <person name="Leblanc C."/>
            <person name="Lopez P.J."/>
            <person name="McLachlan D.H."/>
            <person name="Meslet-Cladiere L."/>
            <person name="Moustafa A."/>
            <person name="Nehr Z."/>
            <person name="Nyvall Collen P."/>
            <person name="Panaud O."/>
            <person name="Partensky F."/>
            <person name="Poulain J."/>
            <person name="Rensing S.A."/>
            <person name="Rousvoal S."/>
            <person name="Samson G."/>
            <person name="Symeonidi A."/>
            <person name="Weissenbach J."/>
            <person name="Zambounis A."/>
            <person name="Wincker P."/>
            <person name="Boyen C."/>
        </authorList>
    </citation>
    <scope>NUCLEOTIDE SEQUENCE [LARGE SCALE GENOMIC DNA]</scope>
    <source>
        <strain evidence="3">cv. Stackhouse</strain>
    </source>
</reference>
<dbReference type="AlphaFoldDB" id="R7Q6V7"/>
<feature type="region of interest" description="Disordered" evidence="1">
    <location>
        <begin position="568"/>
        <end position="588"/>
    </location>
</feature>
<feature type="compositionally biased region" description="Basic and acidic residues" evidence="1">
    <location>
        <begin position="83"/>
        <end position="105"/>
    </location>
</feature>
<evidence type="ECO:0000256" key="1">
    <source>
        <dbReference type="SAM" id="MobiDB-lite"/>
    </source>
</evidence>